<accession>A0A1I7BL92</accession>
<reference evidence="3" key="1">
    <citation type="submission" date="2016-10" db="EMBL/GenBank/DDBJ databases">
        <authorList>
            <person name="Varghese N."/>
            <person name="Submissions S."/>
        </authorList>
    </citation>
    <scope>NUCLEOTIDE SEQUENCE [LARGE SCALE GENOMIC DNA]</scope>
    <source>
        <strain evidence="3">DSM 17465</strain>
    </source>
</reference>
<keyword evidence="3" id="KW-1185">Reference proteome</keyword>
<dbReference type="AlphaFoldDB" id="A0A1I7BL92"/>
<gene>
    <name evidence="2" type="ORF">SAMN05444141_10461</name>
</gene>
<feature type="domain" description="Flagellar motor switch protein FliN-like C-terminal" evidence="1">
    <location>
        <begin position="273"/>
        <end position="343"/>
    </location>
</feature>
<protein>
    <submittedName>
        <fullName evidence="2">Type III secretion protein Q</fullName>
    </submittedName>
</protein>
<dbReference type="EMBL" id="FPBD01000004">
    <property type="protein sequence ID" value="SFT87881.1"/>
    <property type="molecule type" value="Genomic_DNA"/>
</dbReference>
<organism evidence="2 3">
    <name type="scientific">Pseudovibrio denitrificans</name>
    <dbReference type="NCBI Taxonomy" id="258256"/>
    <lineage>
        <taxon>Bacteria</taxon>
        <taxon>Pseudomonadati</taxon>
        <taxon>Pseudomonadota</taxon>
        <taxon>Alphaproteobacteria</taxon>
        <taxon>Hyphomicrobiales</taxon>
        <taxon>Stappiaceae</taxon>
        <taxon>Pseudovibrio</taxon>
    </lineage>
</organism>
<dbReference type="Proteomes" id="UP000183371">
    <property type="component" value="Unassembled WGS sequence"/>
</dbReference>
<name>A0A1I7BL92_9HYPH</name>
<dbReference type="Gene3D" id="2.30.330.10">
    <property type="entry name" value="SpoA-like"/>
    <property type="match status" value="1"/>
</dbReference>
<evidence type="ECO:0000313" key="3">
    <source>
        <dbReference type="Proteomes" id="UP000183371"/>
    </source>
</evidence>
<dbReference type="InterPro" id="IPR036429">
    <property type="entry name" value="SpoA-like_sf"/>
</dbReference>
<dbReference type="InterPro" id="IPR001543">
    <property type="entry name" value="FliN-like_C"/>
</dbReference>
<evidence type="ECO:0000313" key="2">
    <source>
        <dbReference type="EMBL" id="SFT87881.1"/>
    </source>
</evidence>
<proteinExistence type="predicted"/>
<dbReference type="SUPFAM" id="SSF101801">
    <property type="entry name" value="Surface presentation of antigens (SPOA)"/>
    <property type="match status" value="1"/>
</dbReference>
<dbReference type="RefSeq" id="WP_054783337.1">
    <property type="nucleotide sequence ID" value="NZ_FPBD01000004.1"/>
</dbReference>
<sequence length="350" mass="37602">MNALNYQTKTDPLDYWNAALSYAEQDITIESTHTLNFQVCDAPSSFAQGCMLRGDTGATAVLVLEDFPFEAQLSVPLAYADVLELDAGLRDALIEGIVVNLRNELPADFTKVQAELPFQSVSTLLSVGELEQLSWFSVRYGEIGGPAVLAKVGVRPDALSSLLGGLPLTAQPAWRAVREQLNTSISLTLCEAALPSADVANLRSGDLVVLDAPALGQRITVDGPLSRHHLVLVEQGWGCERIESVNGMSELAEQVNAEQTAEAGAEEIGSIDLSQMGVPVRFEVDEREISIAELESWAAGTLVNIDVPALNEETPVYVRAAGKRIAKGHLVQIDERVALRISKTDRGAGL</sequence>
<evidence type="ECO:0000259" key="1">
    <source>
        <dbReference type="Pfam" id="PF01052"/>
    </source>
</evidence>
<dbReference type="Pfam" id="PF01052">
    <property type="entry name" value="FliMN_C"/>
    <property type="match status" value="1"/>
</dbReference>